<evidence type="ECO:0000313" key="4">
    <source>
        <dbReference type="EMBL" id="HFJ54120.1"/>
    </source>
</evidence>
<dbReference type="AlphaFoldDB" id="A0A7C1SND6"/>
<accession>A0A7C1SND6</accession>
<name>A0A7C1SND6_UNCW3</name>
<evidence type="ECO:0000313" key="2">
    <source>
        <dbReference type="EMBL" id="HEA87210.1"/>
    </source>
</evidence>
<dbReference type="EMBL" id="DSLG01000004">
    <property type="protein sequence ID" value="HEA87210.1"/>
    <property type="molecule type" value="Genomic_DNA"/>
</dbReference>
<organism evidence="2">
    <name type="scientific">candidate division WOR-3 bacterium</name>
    <dbReference type="NCBI Taxonomy" id="2052148"/>
    <lineage>
        <taxon>Bacteria</taxon>
        <taxon>Bacteria division WOR-3</taxon>
    </lineage>
</organism>
<gene>
    <name evidence="3" type="ORF">ENP62_00330</name>
    <name evidence="2" type="ORF">ENP94_04275</name>
    <name evidence="4" type="ORF">ENS16_05470</name>
</gene>
<keyword evidence="1" id="KW-1133">Transmembrane helix</keyword>
<evidence type="ECO:0000256" key="1">
    <source>
        <dbReference type="SAM" id="Phobius"/>
    </source>
</evidence>
<keyword evidence="1" id="KW-0812">Transmembrane</keyword>
<sequence length="99" mass="11332">MRCPDCGEPIHPKQIRCFACDADLRFRRFRYLANPVNLRIILFCCLLFGLGIGGLVIRNRIRKAAAHKPLPIYHSHRTSMILEEVNPDRMGNFQPDAGV</sequence>
<protein>
    <submittedName>
        <fullName evidence="2">Uncharacterized protein</fullName>
    </submittedName>
</protein>
<dbReference type="EMBL" id="DSKA01000025">
    <property type="protein sequence ID" value="HEE17985.1"/>
    <property type="molecule type" value="Genomic_DNA"/>
</dbReference>
<reference evidence="2" key="1">
    <citation type="journal article" date="2020" name="mSystems">
        <title>Genome- and Community-Level Interaction Insights into Carbon Utilization and Element Cycling Functions of Hydrothermarchaeota in Hydrothermal Sediment.</title>
        <authorList>
            <person name="Zhou Z."/>
            <person name="Liu Y."/>
            <person name="Xu W."/>
            <person name="Pan J."/>
            <person name="Luo Z.H."/>
            <person name="Li M."/>
        </authorList>
    </citation>
    <scope>NUCLEOTIDE SEQUENCE [LARGE SCALE GENOMIC DNA]</scope>
    <source>
        <strain evidence="3">SpSt-236</strain>
        <strain evidence="2">SpSt-265</strain>
        <strain evidence="4">SpSt-465</strain>
    </source>
</reference>
<proteinExistence type="predicted"/>
<keyword evidence="1" id="KW-0472">Membrane</keyword>
<dbReference type="EMBL" id="DSTU01000007">
    <property type="protein sequence ID" value="HFJ54120.1"/>
    <property type="molecule type" value="Genomic_DNA"/>
</dbReference>
<comment type="caution">
    <text evidence="2">The sequence shown here is derived from an EMBL/GenBank/DDBJ whole genome shotgun (WGS) entry which is preliminary data.</text>
</comment>
<evidence type="ECO:0000313" key="3">
    <source>
        <dbReference type="EMBL" id="HEE17985.1"/>
    </source>
</evidence>
<feature type="transmembrane region" description="Helical" evidence="1">
    <location>
        <begin position="36"/>
        <end position="57"/>
    </location>
</feature>